<feature type="domain" description="Tyr recombinase" evidence="4">
    <location>
        <begin position="448"/>
        <end position="644"/>
    </location>
</feature>
<dbReference type="Proteomes" id="UP001058860">
    <property type="component" value="Chromosome"/>
</dbReference>
<dbReference type="Gene3D" id="1.10.443.10">
    <property type="entry name" value="Intergrase catalytic core"/>
    <property type="match status" value="1"/>
</dbReference>
<keyword evidence="3" id="KW-0233">DNA recombination</keyword>
<keyword evidence="6" id="KW-1185">Reference proteome</keyword>
<keyword evidence="2" id="KW-0238">DNA-binding</keyword>
<reference evidence="6" key="1">
    <citation type="submission" date="2021-11" db="EMBL/GenBank/DDBJ databases">
        <title>Cultivation dependent microbiological survey of springs from the worlds oldest radium mine currently devoted to the extraction of radon-saturated water.</title>
        <authorList>
            <person name="Kapinusova G."/>
            <person name="Smrhova T."/>
            <person name="Strejcek M."/>
            <person name="Suman J."/>
            <person name="Jani K."/>
            <person name="Pajer P."/>
            <person name="Uhlik O."/>
        </authorList>
    </citation>
    <scope>NUCLEOTIDE SEQUENCE [LARGE SCALE GENOMIC DNA]</scope>
    <source>
        <strain evidence="6">J379</strain>
    </source>
</reference>
<proteinExistence type="inferred from homology"/>
<evidence type="ECO:0000313" key="5">
    <source>
        <dbReference type="EMBL" id="UUY03022.1"/>
    </source>
</evidence>
<sequence>MTARPLVALPGGLPERPANWEQLLREAVRAEFQVEVFFPDADDPVLFGPRCVVDGCLARGLQRTEAMRGHLCQGHARAWRTDGQPPLRAWLRHGARSLRGERVAVACAAVGCRRSVDTHGLCYAHRRHWQRARCPPIETFARAAPAVRTSSSACAVAGCRFPAIAGQGLCDTHHRSFGWLATRRPGLEPADYVEHLATARQQIRPRFDLRGVGTVVALELGYALQCRHDQRGAAITPLIFGQVARWLRERPVDSLLIGSDAAWASAAGERFTPSTRGNPLGWLRYCRGMLARLRDERHGGEVWDWDTWPTKRIDTGGRYSHQPTKRIYFSDIQPDWLRELAKRWARWRITTATKSPASVSVSTSSLRRFTSWLAARDALPAGPEQLTRALLEDYRAHVATLEVSQSRRTGLLMDLKVFLDDVRLHDWAPGLPANATYYRGEIPRVRRRLPRFVDEFVMGQLERDDILDRLPDLTTRTAIVIIIETGLRSIDCLRLPFDPITTDETGAPYLRFYNHKAAKDAVIPISQRVAEQIRRQQRDLCDRFAAPPPFLHPGIRKNPDGKIALTWSTLNRRLQRWLTDCDIRDAADRPVKVTAHQFRHTVGTRMINNEVPMDVVQRMLDHGSPEMTARYATIKDQTLRREWERFQQRIDIRGELIPLPDGPAMSDAAWALENLARAKQTLPNGYCGLPLQQTCPHPNACLTCDSFLTTSEFLPQHRDQLTRTEQLIAQAEADGRRRLIEMNEPVRLNLIRIIDGLDALEDDDGR</sequence>
<dbReference type="InterPro" id="IPR011010">
    <property type="entry name" value="DNA_brk_join_enz"/>
</dbReference>
<dbReference type="PANTHER" id="PTHR30349">
    <property type="entry name" value="PHAGE INTEGRASE-RELATED"/>
    <property type="match status" value="1"/>
</dbReference>
<gene>
    <name evidence="5" type="ORF">LRS13_20450</name>
</gene>
<evidence type="ECO:0000256" key="1">
    <source>
        <dbReference type="ARBA" id="ARBA00008857"/>
    </source>
</evidence>
<dbReference type="SUPFAM" id="SSF56349">
    <property type="entry name" value="DNA breaking-rejoining enzymes"/>
    <property type="match status" value="1"/>
</dbReference>
<evidence type="ECO:0000256" key="3">
    <source>
        <dbReference type="ARBA" id="ARBA00023172"/>
    </source>
</evidence>
<dbReference type="InterPro" id="IPR002104">
    <property type="entry name" value="Integrase_catalytic"/>
</dbReference>
<name>A0ABY5PF34_9ACTN</name>
<dbReference type="PROSITE" id="PS51898">
    <property type="entry name" value="TYR_RECOMBINASE"/>
    <property type="match status" value="1"/>
</dbReference>
<evidence type="ECO:0000313" key="6">
    <source>
        <dbReference type="Proteomes" id="UP001058860"/>
    </source>
</evidence>
<evidence type="ECO:0000256" key="2">
    <source>
        <dbReference type="ARBA" id="ARBA00023125"/>
    </source>
</evidence>
<accession>A0ABY5PF34</accession>
<dbReference type="InterPro" id="IPR013762">
    <property type="entry name" value="Integrase-like_cat_sf"/>
</dbReference>
<evidence type="ECO:0000259" key="4">
    <source>
        <dbReference type="PROSITE" id="PS51898"/>
    </source>
</evidence>
<protein>
    <submittedName>
        <fullName evidence="5">Tyrosine-type recombinase/integrase</fullName>
    </submittedName>
</protein>
<dbReference type="EMBL" id="CP088295">
    <property type="protein sequence ID" value="UUY03022.1"/>
    <property type="molecule type" value="Genomic_DNA"/>
</dbReference>
<dbReference type="PANTHER" id="PTHR30349:SF41">
    <property type="entry name" value="INTEGRASE_RECOMBINASE PROTEIN MJ0367-RELATED"/>
    <property type="match status" value="1"/>
</dbReference>
<dbReference type="RefSeq" id="WP_353863538.1">
    <property type="nucleotide sequence ID" value="NZ_CP088295.1"/>
</dbReference>
<dbReference type="Pfam" id="PF00589">
    <property type="entry name" value="Phage_integrase"/>
    <property type="match status" value="1"/>
</dbReference>
<organism evidence="5 6">
    <name type="scientific">Svornostia abyssi</name>
    <dbReference type="NCBI Taxonomy" id="2898438"/>
    <lineage>
        <taxon>Bacteria</taxon>
        <taxon>Bacillati</taxon>
        <taxon>Actinomycetota</taxon>
        <taxon>Thermoleophilia</taxon>
        <taxon>Solirubrobacterales</taxon>
        <taxon>Baekduiaceae</taxon>
        <taxon>Svornostia</taxon>
    </lineage>
</organism>
<comment type="similarity">
    <text evidence="1">Belongs to the 'phage' integrase family.</text>
</comment>
<dbReference type="InterPro" id="IPR050090">
    <property type="entry name" value="Tyrosine_recombinase_XerCD"/>
</dbReference>